<dbReference type="AlphaFoldDB" id="A0A849I992"/>
<dbReference type="EMBL" id="JABEPP010000004">
    <property type="protein sequence ID" value="NNM73881.1"/>
    <property type="molecule type" value="Genomic_DNA"/>
</dbReference>
<evidence type="ECO:0000313" key="1">
    <source>
        <dbReference type="EMBL" id="NNM73881.1"/>
    </source>
</evidence>
<reference evidence="1 2" key="1">
    <citation type="submission" date="2020-04" db="EMBL/GenBank/DDBJ databases">
        <title>Enterovirga sp. isolate from soil.</title>
        <authorList>
            <person name="Chea S."/>
            <person name="Kim D.-U."/>
        </authorList>
    </citation>
    <scope>NUCLEOTIDE SEQUENCE [LARGE SCALE GENOMIC DNA]</scope>
    <source>
        <strain evidence="1 2">DB1703</strain>
    </source>
</reference>
<keyword evidence="2" id="KW-1185">Reference proteome</keyword>
<sequence>MKAGNYHRVILVDEDDRPWAVPFGRDAKAEHERHRCEGLRDWLGIDPTATTVGEARCRLMEPCKDWALAEPAVTGAATVLVLN</sequence>
<name>A0A849I992_9HYPH</name>
<dbReference type="RefSeq" id="WP_171219326.1">
    <property type="nucleotide sequence ID" value="NZ_JABEPP010000004.1"/>
</dbReference>
<protein>
    <submittedName>
        <fullName evidence="1">Uncharacterized protein</fullName>
    </submittedName>
</protein>
<accession>A0A849I992</accession>
<proteinExistence type="predicted"/>
<evidence type="ECO:0000313" key="2">
    <source>
        <dbReference type="Proteomes" id="UP000564885"/>
    </source>
</evidence>
<comment type="caution">
    <text evidence="1">The sequence shown here is derived from an EMBL/GenBank/DDBJ whole genome shotgun (WGS) entry which is preliminary data.</text>
</comment>
<gene>
    <name evidence="1" type="ORF">HJG44_15970</name>
</gene>
<organism evidence="1 2">
    <name type="scientific">Enterovirga aerilata</name>
    <dbReference type="NCBI Taxonomy" id="2730920"/>
    <lineage>
        <taxon>Bacteria</taxon>
        <taxon>Pseudomonadati</taxon>
        <taxon>Pseudomonadota</taxon>
        <taxon>Alphaproteobacteria</taxon>
        <taxon>Hyphomicrobiales</taxon>
        <taxon>Methylobacteriaceae</taxon>
        <taxon>Enterovirga</taxon>
    </lineage>
</organism>
<dbReference type="Proteomes" id="UP000564885">
    <property type="component" value="Unassembled WGS sequence"/>
</dbReference>